<dbReference type="AlphaFoldDB" id="A0A7W8YCS7"/>
<name>A0A7W8YCS7_9MICC</name>
<keyword evidence="5" id="KW-1185">Reference proteome</keyword>
<keyword evidence="3" id="KW-1133">Transmembrane helix</keyword>
<keyword evidence="1" id="KW-0732">Signal</keyword>
<sequence length="284" mass="29134">MSNTVIPGTESADNTQSPVPPVNQKPKAAKNKIGLIALIVAVLGFIFSCIPGVLGLGWFLLFVGFVLGIVALFQRDKAKGLGVAAIIVSIVGTIVGIIVFMAVMANAVSDAFGGTESKVSSPESSAAAGASSTAEAPANDAGETGTRENPAALGSTVESDDWAVKINSVSLDANAAVAKENQFNEKPDKGSVYIMINYTTTYKGDDADGQMPAMVGVDYVTAGGETFDGTEKMVTAPKQIDSTKVLYKGASTTGNTVIQVPTPVDGVIAVRPGMLADKVFVAVK</sequence>
<dbReference type="RefSeq" id="WP_246361682.1">
    <property type="nucleotide sequence ID" value="NZ_JACHBL010000001.1"/>
</dbReference>
<keyword evidence="3" id="KW-0472">Membrane</keyword>
<feature type="region of interest" description="Disordered" evidence="2">
    <location>
        <begin position="123"/>
        <end position="156"/>
    </location>
</feature>
<comment type="caution">
    <text evidence="4">The sequence shown here is derived from an EMBL/GenBank/DDBJ whole genome shotgun (WGS) entry which is preliminary data.</text>
</comment>
<gene>
    <name evidence="4" type="ORF">BKA12_002212</name>
</gene>
<feature type="transmembrane region" description="Helical" evidence="3">
    <location>
        <begin position="56"/>
        <end position="73"/>
    </location>
</feature>
<evidence type="ECO:0000256" key="1">
    <source>
        <dbReference type="ARBA" id="ARBA00022729"/>
    </source>
</evidence>
<evidence type="ECO:0008006" key="6">
    <source>
        <dbReference type="Google" id="ProtNLM"/>
    </source>
</evidence>
<dbReference type="Proteomes" id="UP000523863">
    <property type="component" value="Unassembled WGS sequence"/>
</dbReference>
<proteinExistence type="predicted"/>
<evidence type="ECO:0000313" key="5">
    <source>
        <dbReference type="Proteomes" id="UP000523863"/>
    </source>
</evidence>
<feature type="region of interest" description="Disordered" evidence="2">
    <location>
        <begin position="1"/>
        <end position="25"/>
    </location>
</feature>
<organism evidence="4 5">
    <name type="scientific">Neomicrococcus lactis</name>
    <dbReference type="NCBI Taxonomy" id="732241"/>
    <lineage>
        <taxon>Bacteria</taxon>
        <taxon>Bacillati</taxon>
        <taxon>Actinomycetota</taxon>
        <taxon>Actinomycetes</taxon>
        <taxon>Micrococcales</taxon>
        <taxon>Micrococcaceae</taxon>
        <taxon>Neomicrococcus</taxon>
    </lineage>
</organism>
<protein>
    <recommendedName>
        <fullName evidence="6">DUF4352 domain-containing protein</fullName>
    </recommendedName>
</protein>
<feature type="compositionally biased region" description="Low complexity" evidence="2">
    <location>
        <begin position="123"/>
        <end position="138"/>
    </location>
</feature>
<dbReference type="Gene3D" id="2.60.40.1240">
    <property type="match status" value="1"/>
</dbReference>
<feature type="compositionally biased region" description="Polar residues" evidence="2">
    <location>
        <begin position="1"/>
        <end position="17"/>
    </location>
</feature>
<evidence type="ECO:0000256" key="2">
    <source>
        <dbReference type="SAM" id="MobiDB-lite"/>
    </source>
</evidence>
<evidence type="ECO:0000256" key="3">
    <source>
        <dbReference type="SAM" id="Phobius"/>
    </source>
</evidence>
<dbReference type="InterPro" id="IPR029050">
    <property type="entry name" value="Immunoprotect_excell_Ig-like"/>
</dbReference>
<evidence type="ECO:0000313" key="4">
    <source>
        <dbReference type="EMBL" id="MBB5599132.1"/>
    </source>
</evidence>
<accession>A0A7W8YCS7</accession>
<keyword evidence="3" id="KW-0812">Transmembrane</keyword>
<feature type="transmembrane region" description="Helical" evidence="3">
    <location>
        <begin position="80"/>
        <end position="105"/>
    </location>
</feature>
<reference evidence="4 5" key="1">
    <citation type="submission" date="2020-08" db="EMBL/GenBank/DDBJ databases">
        <title>Sequencing the genomes of 1000 actinobacteria strains.</title>
        <authorList>
            <person name="Klenk H.-P."/>
        </authorList>
    </citation>
    <scope>NUCLEOTIDE SEQUENCE [LARGE SCALE GENOMIC DNA]</scope>
    <source>
        <strain evidence="4 5">DSM 23694</strain>
    </source>
</reference>
<dbReference type="EMBL" id="JACHBL010000001">
    <property type="protein sequence ID" value="MBB5599132.1"/>
    <property type="molecule type" value="Genomic_DNA"/>
</dbReference>
<feature type="transmembrane region" description="Helical" evidence="3">
    <location>
        <begin position="33"/>
        <end position="50"/>
    </location>
</feature>